<feature type="region of interest" description="Disordered" evidence="1">
    <location>
        <begin position="50"/>
        <end position="114"/>
    </location>
</feature>
<keyword evidence="2" id="KW-0614">Plasmid</keyword>
<geneLocation type="plasmid" evidence="2">
    <name>pChr15</name>
</geneLocation>
<reference evidence="2" key="1">
    <citation type="journal article" date="2008" name="Plasmid">
        <title>Comparative analysis of eight Arthrobacter plasmids.</title>
        <authorList>
            <person name="Jerke K."/>
            <person name="Nakatsu C.H."/>
            <person name="Beasley F."/>
            <person name="Konopka A."/>
        </authorList>
    </citation>
    <scope>NUCLEOTIDE SEQUENCE</scope>
    <source>
        <strain evidence="2">Chr15</strain>
        <plasmid evidence="2">pChr15</plasmid>
    </source>
</reference>
<organism evidence="2">
    <name type="scientific">Arthrobacter sp. Chr15</name>
    <dbReference type="NCBI Taxonomy" id="447032"/>
    <lineage>
        <taxon>Bacteria</taxon>
        <taxon>Bacillati</taxon>
        <taxon>Actinomycetota</taxon>
        <taxon>Actinomycetes</taxon>
        <taxon>Micrococcales</taxon>
        <taxon>Micrococcaceae</taxon>
        <taxon>Arthrobacter</taxon>
    </lineage>
</organism>
<dbReference type="EMBL" id="EF495212">
    <property type="protein sequence ID" value="ABR67082.1"/>
    <property type="molecule type" value="Genomic_DNA"/>
</dbReference>
<evidence type="ECO:0000313" key="2">
    <source>
        <dbReference type="EMBL" id="ABR67082.1"/>
    </source>
</evidence>
<sequence>MSVKRVETGACADQVVAGGGFGDRPASPLPPLFWLLAKLAELWPTEACLPAGRGAGNSRRKSATKERRREIRALQAPTEEGLDRPERTRTIRQDSSQNRKTLLQPERSEALFSV</sequence>
<name>A6YFS1_9MICC</name>
<dbReference type="AlphaFoldDB" id="A6YFS1"/>
<accession>A6YFS1</accession>
<proteinExistence type="predicted"/>
<protein>
    <submittedName>
        <fullName evidence="2">Uncharacterized protein</fullName>
    </submittedName>
</protein>
<feature type="compositionally biased region" description="Basic and acidic residues" evidence="1">
    <location>
        <begin position="81"/>
        <end position="92"/>
    </location>
</feature>
<feature type="compositionally biased region" description="Basic and acidic residues" evidence="1">
    <location>
        <begin position="63"/>
        <end position="72"/>
    </location>
</feature>
<evidence type="ECO:0000256" key="1">
    <source>
        <dbReference type="SAM" id="MobiDB-lite"/>
    </source>
</evidence>